<protein>
    <submittedName>
        <fullName evidence="2">Nucleotidyltransferase</fullName>
    </submittedName>
</protein>
<evidence type="ECO:0000313" key="3">
    <source>
        <dbReference type="Proteomes" id="UP000309389"/>
    </source>
</evidence>
<organism evidence="2 3">
    <name type="scientific">Alteraurantiacibacter aquimixticola</name>
    <dbReference type="NCBI Taxonomy" id="2489173"/>
    <lineage>
        <taxon>Bacteria</taxon>
        <taxon>Pseudomonadati</taxon>
        <taxon>Pseudomonadota</taxon>
        <taxon>Alphaproteobacteria</taxon>
        <taxon>Sphingomonadales</taxon>
        <taxon>Erythrobacteraceae</taxon>
        <taxon>Alteraurantiacibacter</taxon>
    </lineage>
</organism>
<dbReference type="Pfam" id="PF18144">
    <property type="entry name" value="SMODS"/>
    <property type="match status" value="1"/>
</dbReference>
<evidence type="ECO:0000313" key="2">
    <source>
        <dbReference type="EMBL" id="TIX49278.1"/>
    </source>
</evidence>
<name>A0A4T3EXS9_9SPHN</name>
<comment type="caution">
    <text evidence="2">The sequence shown here is derived from an EMBL/GenBank/DDBJ whole genome shotgun (WGS) entry which is preliminary data.</text>
</comment>
<proteinExistence type="predicted"/>
<reference evidence="2 3" key="1">
    <citation type="submission" date="2019-04" db="EMBL/GenBank/DDBJ databases">
        <title>Altererythrobacter aquimixticola sp. nov., isolated from sediment of junction between the ocean and a freshwater spring.</title>
        <authorList>
            <person name="Yoon J.-H."/>
        </authorList>
    </citation>
    <scope>NUCLEOTIDE SEQUENCE [LARGE SCALE GENOMIC DNA]</scope>
    <source>
        <strain evidence="2 3">SSKS-13</strain>
    </source>
</reference>
<dbReference type="EMBL" id="SSHH01000004">
    <property type="protein sequence ID" value="TIX49278.1"/>
    <property type="molecule type" value="Genomic_DNA"/>
</dbReference>
<dbReference type="InterPro" id="IPR006116">
    <property type="entry name" value="NT_2-5OAS_ClassI-CCAase"/>
</dbReference>
<dbReference type="AlphaFoldDB" id="A0A4T3EXS9"/>
<keyword evidence="3" id="KW-1185">Reference proteome</keyword>
<accession>A0A4T3EXS9</accession>
<dbReference type="OrthoDB" id="1118920at2"/>
<dbReference type="GO" id="GO:0051607">
    <property type="term" value="P:defense response to virus"/>
    <property type="evidence" value="ECO:0007669"/>
    <property type="project" value="UniProtKB-KW"/>
</dbReference>
<sequence>MSNQFTLPFEAAKKAEVFGILEAICQELEPTKTQLEAVTTSYNAVGKWLAESSNPMLAGSSIYAHGSTAVGTTVRPIGQNEFDADLIQHVLNFTADQSPAELKRIVGDRLREHTAYAAILVEKKRCWRLDYAGDYHLDISPTIANPACENGGELVPDKKLRQFKPTNPKGFKSLFERRAELMPRFRLAKTITDGVSPQASVEPFPTHSGNKGVLRRTVQLLKRHRDLHFLPVTDDIAPISIIITTLAARSYEFCVDHFTFESELDVLVATIRLMPHFIDRPIVSGQRIYVVENETTSGENFADRWNSEPQRAAAFYEWHAKALSDFEGLAGLEGMDKLTKSLNDSLGPSLVRGVIDKRTEEISAARTDKKLFVAPMVGLTTSAMASATPVKPNTFFGD</sequence>
<dbReference type="Proteomes" id="UP000309389">
    <property type="component" value="Unassembled WGS sequence"/>
</dbReference>
<keyword evidence="1" id="KW-0051">Antiviral defense</keyword>
<dbReference type="GO" id="GO:0016779">
    <property type="term" value="F:nucleotidyltransferase activity"/>
    <property type="evidence" value="ECO:0007669"/>
    <property type="project" value="InterPro"/>
</dbReference>
<dbReference type="CDD" id="cd05400">
    <property type="entry name" value="NT_2-5OAS_ClassI-CCAase"/>
    <property type="match status" value="1"/>
</dbReference>
<evidence type="ECO:0000256" key="1">
    <source>
        <dbReference type="ARBA" id="ARBA00023118"/>
    </source>
</evidence>
<gene>
    <name evidence="2" type="ORF">E5222_14035</name>
</gene>
<keyword evidence="2" id="KW-0808">Transferase</keyword>